<accession>A0A7R8W784</accession>
<dbReference type="Pfam" id="PF07744">
    <property type="entry name" value="SPOC"/>
    <property type="match status" value="1"/>
</dbReference>
<name>A0A7R8W784_9CRUS</name>
<organism evidence="2">
    <name type="scientific">Cyprideis torosa</name>
    <dbReference type="NCBI Taxonomy" id="163714"/>
    <lineage>
        <taxon>Eukaryota</taxon>
        <taxon>Metazoa</taxon>
        <taxon>Ecdysozoa</taxon>
        <taxon>Arthropoda</taxon>
        <taxon>Crustacea</taxon>
        <taxon>Oligostraca</taxon>
        <taxon>Ostracoda</taxon>
        <taxon>Podocopa</taxon>
        <taxon>Podocopida</taxon>
        <taxon>Cytherocopina</taxon>
        <taxon>Cytheroidea</taxon>
        <taxon>Cytherideidae</taxon>
        <taxon>Cyprideis</taxon>
    </lineage>
</organism>
<sequence>MVSLAPSEAAGSCDQLCAVTEMELRRESEQEKKVKEEISHVMEEVEEEIHSEDKLAAPASSLGEDPFGNPILWKGIIHSTEIAPPTFPVSASNLGGLCDYLTSDLPEKPERLTMVGKIEPDRVWKYIDKVRISKEIAILMLQTEAEHSTTYQELFDWMHSKRRYCVVQGHSSMVKDFYLVPIPKGSSGPTEMTNYLSLEGSRAFGNGPQIIRIL</sequence>
<evidence type="ECO:0000259" key="1">
    <source>
        <dbReference type="Pfam" id="PF07744"/>
    </source>
</evidence>
<proteinExistence type="predicted"/>
<gene>
    <name evidence="2" type="ORF">CTOB1V02_LOCUS4158</name>
</gene>
<dbReference type="OrthoDB" id="1884872at2759"/>
<protein>
    <recommendedName>
        <fullName evidence="1">Spen paralogue and orthologue SPOC C-terminal domain-containing protein</fullName>
    </recommendedName>
</protein>
<dbReference type="InterPro" id="IPR012921">
    <property type="entry name" value="SPOC_C"/>
</dbReference>
<feature type="domain" description="Spen paralogue and orthologue SPOC C-terminal" evidence="1">
    <location>
        <begin position="69"/>
        <end position="196"/>
    </location>
</feature>
<dbReference type="EMBL" id="OB660781">
    <property type="protein sequence ID" value="CAD7226235.1"/>
    <property type="molecule type" value="Genomic_DNA"/>
</dbReference>
<reference evidence="2" key="1">
    <citation type="submission" date="2020-11" db="EMBL/GenBank/DDBJ databases">
        <authorList>
            <person name="Tran Van P."/>
        </authorList>
    </citation>
    <scope>NUCLEOTIDE SEQUENCE</scope>
</reference>
<dbReference type="AlphaFoldDB" id="A0A7R8W784"/>
<evidence type="ECO:0000313" key="2">
    <source>
        <dbReference type="EMBL" id="CAD7226235.1"/>
    </source>
</evidence>